<dbReference type="EMBL" id="LWHJ01000028">
    <property type="protein sequence ID" value="OAQ39047.1"/>
    <property type="molecule type" value="Genomic_DNA"/>
</dbReference>
<feature type="transmembrane region" description="Helical" evidence="1">
    <location>
        <begin position="114"/>
        <end position="135"/>
    </location>
</feature>
<feature type="transmembrane region" description="Helical" evidence="1">
    <location>
        <begin position="84"/>
        <end position="102"/>
    </location>
</feature>
<proteinExistence type="predicted"/>
<dbReference type="RefSeq" id="WP_068822577.1">
    <property type="nucleotide sequence ID" value="NZ_LWHJ01000028.1"/>
</dbReference>
<dbReference type="Proteomes" id="UP000078459">
    <property type="component" value="Unassembled WGS sequence"/>
</dbReference>
<evidence type="ECO:0000256" key="1">
    <source>
        <dbReference type="SAM" id="Phobius"/>
    </source>
</evidence>
<dbReference type="OrthoDB" id="329514at2"/>
<dbReference type="STRING" id="1826909.A5893_10235"/>
<name>A0A179DDA7_9SPHI</name>
<organism evidence="2 3">
    <name type="scientific">Pedobacter psychrophilus</name>
    <dbReference type="NCBI Taxonomy" id="1826909"/>
    <lineage>
        <taxon>Bacteria</taxon>
        <taxon>Pseudomonadati</taxon>
        <taxon>Bacteroidota</taxon>
        <taxon>Sphingobacteriia</taxon>
        <taxon>Sphingobacteriales</taxon>
        <taxon>Sphingobacteriaceae</taxon>
        <taxon>Pedobacter</taxon>
    </lineage>
</organism>
<feature type="transmembrane region" description="Helical" evidence="1">
    <location>
        <begin position="42"/>
        <end position="64"/>
    </location>
</feature>
<keyword evidence="1" id="KW-1133">Transmembrane helix</keyword>
<reference evidence="2 3" key="1">
    <citation type="submission" date="2016-04" db="EMBL/GenBank/DDBJ databases">
        <authorList>
            <person name="Evans L.H."/>
            <person name="Alamgir A."/>
            <person name="Owens N."/>
            <person name="Weber N.D."/>
            <person name="Virtaneva K."/>
            <person name="Barbian K."/>
            <person name="Babar A."/>
            <person name="Rosenke K."/>
        </authorList>
    </citation>
    <scope>NUCLEOTIDE SEQUENCE [LARGE SCALE GENOMIC DNA]</scope>
    <source>
        <strain evidence="2 3">CCM 8644</strain>
    </source>
</reference>
<gene>
    <name evidence="2" type="ORF">A5893_10235</name>
</gene>
<reference evidence="2 3" key="2">
    <citation type="submission" date="2016-06" db="EMBL/GenBank/DDBJ databases">
        <title>Pedobacter psychrophilus sp. nov., isolated from Antarctic fragmentary rock.</title>
        <authorList>
            <person name="Svec P."/>
        </authorList>
    </citation>
    <scope>NUCLEOTIDE SEQUENCE [LARGE SCALE GENOMIC DNA]</scope>
    <source>
        <strain evidence="2 3">CCM 8644</strain>
    </source>
</reference>
<keyword evidence="3" id="KW-1185">Reference proteome</keyword>
<accession>A0A179DDA7</accession>
<comment type="caution">
    <text evidence="2">The sequence shown here is derived from an EMBL/GenBank/DDBJ whole genome shotgun (WGS) entry which is preliminary data.</text>
</comment>
<dbReference type="AlphaFoldDB" id="A0A179DDA7"/>
<evidence type="ECO:0000313" key="2">
    <source>
        <dbReference type="EMBL" id="OAQ39047.1"/>
    </source>
</evidence>
<feature type="transmembrane region" description="Helical" evidence="1">
    <location>
        <begin position="12"/>
        <end position="30"/>
    </location>
</feature>
<keyword evidence="1" id="KW-0812">Transmembrane</keyword>
<protein>
    <submittedName>
        <fullName evidence="2">Cytochrome B</fullName>
    </submittedName>
</protein>
<keyword evidence="1" id="KW-0472">Membrane</keyword>
<evidence type="ECO:0000313" key="3">
    <source>
        <dbReference type="Proteomes" id="UP000078459"/>
    </source>
</evidence>
<sequence length="142" mass="16203">MYTGLLHLHSFLRYIVLILVLLSIFQAVTAGNKPYTATNKKINLFALISAHTQLLIGLVLYFISPMVDFSQMKNPIYRYWNVEHITMMILAIVLITIGYSKSKKAIEAKAKHRAIYIYYTIAIVLVLVAILSMPAGRPKWNM</sequence>